<reference evidence="2 3" key="1">
    <citation type="journal article" date="2019" name="New Phytol.">
        <title>Comparative genomics reveals unique wood-decay strategies and fruiting body development in the Schizophyllaceae.</title>
        <authorList>
            <person name="Almasi E."/>
            <person name="Sahu N."/>
            <person name="Krizsan K."/>
            <person name="Balint B."/>
            <person name="Kovacs G.M."/>
            <person name="Kiss B."/>
            <person name="Cseklye J."/>
            <person name="Drula E."/>
            <person name="Henrissat B."/>
            <person name="Nagy I."/>
            <person name="Chovatia M."/>
            <person name="Adam C."/>
            <person name="LaButti K."/>
            <person name="Lipzen A."/>
            <person name="Riley R."/>
            <person name="Grigoriev I.V."/>
            <person name="Nagy L.G."/>
        </authorList>
    </citation>
    <scope>NUCLEOTIDE SEQUENCE [LARGE SCALE GENOMIC DNA]</scope>
    <source>
        <strain evidence="2 3">NL-1724</strain>
    </source>
</reference>
<evidence type="ECO:0000313" key="2">
    <source>
        <dbReference type="EMBL" id="TRM59975.1"/>
    </source>
</evidence>
<protein>
    <submittedName>
        <fullName evidence="2">Uncharacterized protein</fullName>
    </submittedName>
</protein>
<dbReference type="AlphaFoldDB" id="A0A550C5A9"/>
<evidence type="ECO:0000313" key="3">
    <source>
        <dbReference type="Proteomes" id="UP000320762"/>
    </source>
</evidence>
<dbReference type="EMBL" id="VDMD01000024">
    <property type="protein sequence ID" value="TRM59975.1"/>
    <property type="molecule type" value="Genomic_DNA"/>
</dbReference>
<dbReference type="Proteomes" id="UP000320762">
    <property type="component" value="Unassembled WGS sequence"/>
</dbReference>
<feature type="compositionally biased region" description="Low complexity" evidence="1">
    <location>
        <begin position="56"/>
        <end position="67"/>
    </location>
</feature>
<accession>A0A550C5A9</accession>
<gene>
    <name evidence="2" type="ORF">BD626DRAFT_506056</name>
</gene>
<proteinExistence type="predicted"/>
<sequence>MRGRELHVGSRQPPSLAAHFARPAPREEEPEEPVVIDTFSPRPLETFSARPTAFDPSPTSSSSSRSTAESINTRESFTAHATAVLDSFFATRSRVVRVNHLATQGNHTPGGDLPALSVLFGANGTVASSQGVHGVVPNSSGQAVSSPQSLWTRDEQGAHRGAWAVFRTHEEADIRRGR</sequence>
<comment type="caution">
    <text evidence="2">The sequence shown here is derived from an EMBL/GenBank/DDBJ whole genome shotgun (WGS) entry which is preliminary data.</text>
</comment>
<name>A0A550C5A9_9AGAR</name>
<organism evidence="2 3">
    <name type="scientific">Schizophyllum amplum</name>
    <dbReference type="NCBI Taxonomy" id="97359"/>
    <lineage>
        <taxon>Eukaryota</taxon>
        <taxon>Fungi</taxon>
        <taxon>Dikarya</taxon>
        <taxon>Basidiomycota</taxon>
        <taxon>Agaricomycotina</taxon>
        <taxon>Agaricomycetes</taxon>
        <taxon>Agaricomycetidae</taxon>
        <taxon>Agaricales</taxon>
        <taxon>Schizophyllaceae</taxon>
        <taxon>Schizophyllum</taxon>
    </lineage>
</organism>
<evidence type="ECO:0000256" key="1">
    <source>
        <dbReference type="SAM" id="MobiDB-lite"/>
    </source>
</evidence>
<feature type="region of interest" description="Disordered" evidence="1">
    <location>
        <begin position="1"/>
        <end position="71"/>
    </location>
</feature>
<keyword evidence="3" id="KW-1185">Reference proteome</keyword>